<comment type="similarity">
    <text evidence="2">Belongs to the beta sliding clamp family.</text>
</comment>
<keyword evidence="6" id="KW-0235">DNA replication</keyword>
<dbReference type="RefSeq" id="WP_245972742.1">
    <property type="nucleotide sequence ID" value="NZ_JACHWI010000005.1"/>
</dbReference>
<comment type="caution">
    <text evidence="10">The sequence shown here is derived from an EMBL/GenBank/DDBJ whole genome shotgun (WGS) entry which is preliminary data.</text>
</comment>
<dbReference type="Pfam" id="PF13411">
    <property type="entry name" value="MerR_1"/>
    <property type="match status" value="1"/>
</dbReference>
<gene>
    <name evidence="10" type="ORF">B0I29_113109</name>
</gene>
<evidence type="ECO:0000256" key="4">
    <source>
        <dbReference type="ARBA" id="ARBA00022679"/>
    </source>
</evidence>
<keyword evidence="5" id="KW-0548">Nucleotidyltransferase</keyword>
<dbReference type="EMBL" id="QLMJ01000013">
    <property type="protein sequence ID" value="RAK32814.1"/>
    <property type="molecule type" value="Genomic_DNA"/>
</dbReference>
<dbReference type="GO" id="GO:0003887">
    <property type="term" value="F:DNA-directed DNA polymerase activity"/>
    <property type="evidence" value="ECO:0007669"/>
    <property type="project" value="UniProtKB-KW"/>
</dbReference>
<evidence type="ECO:0000313" key="11">
    <source>
        <dbReference type="Proteomes" id="UP000249341"/>
    </source>
</evidence>
<dbReference type="SMART" id="SM00480">
    <property type="entry name" value="POL3Bc"/>
    <property type="match status" value="1"/>
</dbReference>
<protein>
    <submittedName>
        <fullName evidence="10">DNA polymerase III beta subunit-like protein</fullName>
    </submittedName>
</protein>
<keyword evidence="4" id="KW-0808">Transferase</keyword>
<evidence type="ECO:0000259" key="9">
    <source>
        <dbReference type="PROSITE" id="PS50937"/>
    </source>
</evidence>
<evidence type="ECO:0000256" key="2">
    <source>
        <dbReference type="ARBA" id="ARBA00010752"/>
    </source>
</evidence>
<dbReference type="PANTHER" id="PTHR30478:SF0">
    <property type="entry name" value="BETA SLIDING CLAMP"/>
    <property type="match status" value="1"/>
</dbReference>
<accession>A0A327Z670</accession>
<evidence type="ECO:0000256" key="6">
    <source>
        <dbReference type="ARBA" id="ARBA00022705"/>
    </source>
</evidence>
<dbReference type="PROSITE" id="PS50937">
    <property type="entry name" value="HTH_MERR_2"/>
    <property type="match status" value="1"/>
</dbReference>
<organism evidence="10 11">
    <name type="scientific">Actinoplanes lutulentus</name>
    <dbReference type="NCBI Taxonomy" id="1287878"/>
    <lineage>
        <taxon>Bacteria</taxon>
        <taxon>Bacillati</taxon>
        <taxon>Actinomycetota</taxon>
        <taxon>Actinomycetes</taxon>
        <taxon>Micromonosporales</taxon>
        <taxon>Micromonosporaceae</taxon>
        <taxon>Actinoplanes</taxon>
    </lineage>
</organism>
<dbReference type="GO" id="GO:0009360">
    <property type="term" value="C:DNA polymerase III complex"/>
    <property type="evidence" value="ECO:0007669"/>
    <property type="project" value="InterPro"/>
</dbReference>
<evidence type="ECO:0000256" key="1">
    <source>
        <dbReference type="ARBA" id="ARBA00004496"/>
    </source>
</evidence>
<comment type="subcellular location">
    <subcellularLocation>
        <location evidence="1">Cytoplasm</location>
    </subcellularLocation>
</comment>
<dbReference type="InterPro" id="IPR022637">
    <property type="entry name" value="DNA_polIII_beta_cen"/>
</dbReference>
<keyword evidence="11" id="KW-1185">Reference proteome</keyword>
<dbReference type="SMART" id="SM00422">
    <property type="entry name" value="HTH_MERR"/>
    <property type="match status" value="1"/>
</dbReference>
<dbReference type="PROSITE" id="PS00552">
    <property type="entry name" value="HTH_MERR_1"/>
    <property type="match status" value="1"/>
</dbReference>
<evidence type="ECO:0000256" key="8">
    <source>
        <dbReference type="ARBA" id="ARBA00023125"/>
    </source>
</evidence>
<name>A0A327Z670_9ACTN</name>
<dbReference type="GO" id="GO:0005737">
    <property type="term" value="C:cytoplasm"/>
    <property type="evidence" value="ECO:0007669"/>
    <property type="project" value="UniProtKB-SubCell"/>
</dbReference>
<sequence length="350" mass="36936">MSDTRGIGEAARASGLSVSALRYYDGAGVLVPAVVDPATGYRRYTAGQIKAARLIAGLRRVGMPVADIAQAVQDLPDPASVRAKLDAHSARLEAGLADARRELLRLHALLDLEENLMTRITLPATALSAALDAVRFAGAEATDPIPAGVLFETGDALLTLVTTDRYRLAVASVPAEVEGSPTRLFLPLDLADSLGGLPAGPVTLDLTADRVRAQAGDTVVEGKPIDMDFPDYQRLIPVAGERTRQIPVDTAVLREQLAAAPVVPKEHDGHAYPVSVIGLDQAGSLRLVTQSEWEANADALVAVNREFLLQAIDAGGPGQLVLELDGPLLPLAVRIPGDDTRFSLLMPVRP</sequence>
<keyword evidence="8" id="KW-0238">DNA-binding</keyword>
<dbReference type="GO" id="GO:0006355">
    <property type="term" value="P:regulation of DNA-templated transcription"/>
    <property type="evidence" value="ECO:0007669"/>
    <property type="project" value="InterPro"/>
</dbReference>
<evidence type="ECO:0000256" key="7">
    <source>
        <dbReference type="ARBA" id="ARBA00022932"/>
    </source>
</evidence>
<dbReference type="Gene3D" id="1.10.1660.10">
    <property type="match status" value="1"/>
</dbReference>
<dbReference type="GO" id="GO:0008408">
    <property type="term" value="F:3'-5' exonuclease activity"/>
    <property type="evidence" value="ECO:0007669"/>
    <property type="project" value="InterPro"/>
</dbReference>
<dbReference type="Pfam" id="PF02767">
    <property type="entry name" value="DNA_pol3_beta_2"/>
    <property type="match status" value="1"/>
</dbReference>
<reference evidence="10 11" key="1">
    <citation type="submission" date="2018-06" db="EMBL/GenBank/DDBJ databases">
        <title>Genomic Encyclopedia of Type Strains, Phase III (KMG-III): the genomes of soil and plant-associated and newly described type strains.</title>
        <authorList>
            <person name="Whitman W."/>
        </authorList>
    </citation>
    <scope>NUCLEOTIDE SEQUENCE [LARGE SCALE GENOMIC DNA]</scope>
    <source>
        <strain evidence="10 11">CGMCC 4.7090</strain>
    </source>
</reference>
<dbReference type="Proteomes" id="UP000249341">
    <property type="component" value="Unassembled WGS sequence"/>
</dbReference>
<dbReference type="GO" id="GO:0006271">
    <property type="term" value="P:DNA strand elongation involved in DNA replication"/>
    <property type="evidence" value="ECO:0007669"/>
    <property type="project" value="TreeGrafter"/>
</dbReference>
<dbReference type="InterPro" id="IPR001001">
    <property type="entry name" value="DNA_polIII_beta"/>
</dbReference>
<dbReference type="InterPro" id="IPR000551">
    <property type="entry name" value="MerR-type_HTH_dom"/>
</dbReference>
<dbReference type="InterPro" id="IPR046938">
    <property type="entry name" value="DNA_clamp_sf"/>
</dbReference>
<dbReference type="AlphaFoldDB" id="A0A327Z670"/>
<keyword evidence="3" id="KW-0963">Cytoplasm</keyword>
<dbReference type="InterPro" id="IPR009061">
    <property type="entry name" value="DNA-bd_dom_put_sf"/>
</dbReference>
<evidence type="ECO:0000313" key="10">
    <source>
        <dbReference type="EMBL" id="RAK32814.1"/>
    </source>
</evidence>
<dbReference type="Gene3D" id="3.10.150.10">
    <property type="entry name" value="DNA Polymerase III, subunit A, domain 2"/>
    <property type="match status" value="1"/>
</dbReference>
<dbReference type="CDD" id="cd00140">
    <property type="entry name" value="beta_clamp"/>
    <property type="match status" value="1"/>
</dbReference>
<dbReference type="PANTHER" id="PTHR30478">
    <property type="entry name" value="DNA POLYMERASE III SUBUNIT BETA"/>
    <property type="match status" value="1"/>
</dbReference>
<proteinExistence type="inferred from homology"/>
<keyword evidence="7" id="KW-0239">DNA-directed DNA polymerase</keyword>
<evidence type="ECO:0000256" key="3">
    <source>
        <dbReference type="ARBA" id="ARBA00022490"/>
    </source>
</evidence>
<dbReference type="SUPFAM" id="SSF55979">
    <property type="entry name" value="DNA clamp"/>
    <property type="match status" value="1"/>
</dbReference>
<dbReference type="SUPFAM" id="SSF46955">
    <property type="entry name" value="Putative DNA-binding domain"/>
    <property type="match status" value="1"/>
</dbReference>
<evidence type="ECO:0000256" key="5">
    <source>
        <dbReference type="ARBA" id="ARBA00022695"/>
    </source>
</evidence>
<dbReference type="GO" id="GO:0003677">
    <property type="term" value="F:DNA binding"/>
    <property type="evidence" value="ECO:0007669"/>
    <property type="project" value="UniProtKB-KW"/>
</dbReference>
<feature type="domain" description="HTH merR-type" evidence="9">
    <location>
        <begin position="7"/>
        <end position="74"/>
    </location>
</feature>